<dbReference type="PANTHER" id="PTHR45188">
    <property type="entry name" value="DNAJ PROTEIN P58IPK HOMOLOG"/>
    <property type="match status" value="1"/>
</dbReference>
<name>W4H6V1_APHAT</name>
<proteinExistence type="predicted"/>
<feature type="region of interest" description="Disordered" evidence="3">
    <location>
        <begin position="432"/>
        <end position="501"/>
    </location>
</feature>
<sequence length="501" mass="55055">MRVLCLALASAAAVLSADAAALPKAEVGKVTIAAENAFASGDMKKAISLYSQVLEVDPNERLYYKRYRAYLAERKYASALADLTSAVKFKPTYTQGYLQRGRLNLMTGNCADAVEDFTKVVALDPNNVGGNDNLAKSHDCAHHLTHAAEAQATGNFDKAVQSLTHAIDNYAVSSPSLLLQRAELNGFLGKTFDLIADTGSILRIEPGSLSALNLRGEAYYSLGDIQSLEAAVTHFRQGLQFDPEHKAMKALYKRTKKLLKLIEHARVAAESHQYAEAVDDLEVAVGLDPSHSALNKDLNFKLCDAYAHLQKHVQAKAACAASLHVHEESADVHAKLGDVLINLEEYDEAVRHHRRAVELDENDRSFHEGLRRAEAALKQSKTKNYYKILGGVSRCGEFHRLDDVLARHSSRCFQPSYQESVQEESAGVASRQACGPWGRGVRRSNQEVPGGGGSVRDPLERRHPSEVRPRRRRDGQPAEPATEPVPSRRELPLPLGISKLR</sequence>
<dbReference type="RefSeq" id="XP_009822618.1">
    <property type="nucleotide sequence ID" value="XM_009824316.1"/>
</dbReference>
<accession>W4H6V1</accession>
<reference evidence="5" key="1">
    <citation type="submission" date="2013-12" db="EMBL/GenBank/DDBJ databases">
        <title>The Genome Sequence of Aphanomyces astaci APO3.</title>
        <authorList>
            <consortium name="The Broad Institute Genomics Platform"/>
            <person name="Russ C."/>
            <person name="Tyler B."/>
            <person name="van West P."/>
            <person name="Dieguez-Uribeondo J."/>
            <person name="Young S.K."/>
            <person name="Zeng Q."/>
            <person name="Gargeya S."/>
            <person name="Fitzgerald M."/>
            <person name="Abouelleil A."/>
            <person name="Alvarado L."/>
            <person name="Chapman S.B."/>
            <person name="Gainer-Dewar J."/>
            <person name="Goldberg J."/>
            <person name="Griggs A."/>
            <person name="Gujja S."/>
            <person name="Hansen M."/>
            <person name="Howarth C."/>
            <person name="Imamovic A."/>
            <person name="Ireland A."/>
            <person name="Larimer J."/>
            <person name="McCowan C."/>
            <person name="Murphy C."/>
            <person name="Pearson M."/>
            <person name="Poon T.W."/>
            <person name="Priest M."/>
            <person name="Roberts A."/>
            <person name="Saif S."/>
            <person name="Shea T."/>
            <person name="Sykes S."/>
            <person name="Wortman J."/>
            <person name="Nusbaum C."/>
            <person name="Birren B."/>
        </authorList>
    </citation>
    <scope>NUCLEOTIDE SEQUENCE [LARGE SCALE GENOMIC DNA]</scope>
    <source>
        <strain evidence="5">APO3</strain>
    </source>
</reference>
<feature type="compositionally biased region" description="Basic and acidic residues" evidence="3">
    <location>
        <begin position="457"/>
        <end position="468"/>
    </location>
</feature>
<dbReference type="PROSITE" id="PS50293">
    <property type="entry name" value="TPR_REGION"/>
    <property type="match status" value="1"/>
</dbReference>
<evidence type="ECO:0000256" key="1">
    <source>
        <dbReference type="ARBA" id="ARBA00022737"/>
    </source>
</evidence>
<gene>
    <name evidence="5" type="ORF">H257_01224</name>
</gene>
<dbReference type="Gene3D" id="1.25.40.10">
    <property type="entry name" value="Tetratricopeptide repeat domain"/>
    <property type="match status" value="1"/>
</dbReference>
<dbReference type="OrthoDB" id="10250354at2759"/>
<evidence type="ECO:0000313" key="5">
    <source>
        <dbReference type="EMBL" id="ETV87755.1"/>
    </source>
</evidence>
<dbReference type="SMART" id="SM00028">
    <property type="entry name" value="TPR"/>
    <property type="match status" value="5"/>
</dbReference>
<protein>
    <submittedName>
        <fullName evidence="5">Uncharacterized protein</fullName>
    </submittedName>
</protein>
<keyword evidence="4" id="KW-0732">Signal</keyword>
<feature type="signal peptide" evidence="4">
    <location>
        <begin position="1"/>
        <end position="19"/>
    </location>
</feature>
<evidence type="ECO:0000256" key="3">
    <source>
        <dbReference type="SAM" id="MobiDB-lite"/>
    </source>
</evidence>
<feature type="repeat" description="TPR" evidence="2">
    <location>
        <begin position="94"/>
        <end position="127"/>
    </location>
</feature>
<evidence type="ECO:0000256" key="4">
    <source>
        <dbReference type="SAM" id="SignalP"/>
    </source>
</evidence>
<keyword evidence="2" id="KW-0802">TPR repeat</keyword>
<feature type="repeat" description="TPR" evidence="2">
    <location>
        <begin position="330"/>
        <end position="363"/>
    </location>
</feature>
<evidence type="ECO:0000256" key="2">
    <source>
        <dbReference type="PROSITE-ProRule" id="PRU00339"/>
    </source>
</evidence>
<dbReference type="GeneID" id="20803220"/>
<dbReference type="InterPro" id="IPR019734">
    <property type="entry name" value="TPR_rpt"/>
</dbReference>
<dbReference type="AlphaFoldDB" id="W4H6V1"/>
<dbReference type="PANTHER" id="PTHR45188:SF2">
    <property type="entry name" value="DNAJ HOMOLOG SUBFAMILY C MEMBER 7"/>
    <property type="match status" value="1"/>
</dbReference>
<keyword evidence="1" id="KW-0677">Repeat</keyword>
<dbReference type="InterPro" id="IPR011990">
    <property type="entry name" value="TPR-like_helical_dom_sf"/>
</dbReference>
<dbReference type="Pfam" id="PF13432">
    <property type="entry name" value="TPR_16"/>
    <property type="match status" value="1"/>
</dbReference>
<dbReference type="Pfam" id="PF13176">
    <property type="entry name" value="TPR_7"/>
    <property type="match status" value="1"/>
</dbReference>
<dbReference type="PROSITE" id="PS50005">
    <property type="entry name" value="TPR"/>
    <property type="match status" value="2"/>
</dbReference>
<organism evidence="5">
    <name type="scientific">Aphanomyces astaci</name>
    <name type="common">Crayfish plague agent</name>
    <dbReference type="NCBI Taxonomy" id="112090"/>
    <lineage>
        <taxon>Eukaryota</taxon>
        <taxon>Sar</taxon>
        <taxon>Stramenopiles</taxon>
        <taxon>Oomycota</taxon>
        <taxon>Saprolegniomycetes</taxon>
        <taxon>Saprolegniales</taxon>
        <taxon>Verrucalvaceae</taxon>
        <taxon>Aphanomyces</taxon>
    </lineage>
</organism>
<feature type="chain" id="PRO_5004841781" evidence="4">
    <location>
        <begin position="20"/>
        <end position="501"/>
    </location>
</feature>
<dbReference type="VEuPathDB" id="FungiDB:H257_01224"/>
<dbReference type="SUPFAM" id="SSF48452">
    <property type="entry name" value="TPR-like"/>
    <property type="match status" value="1"/>
</dbReference>
<dbReference type="STRING" id="112090.W4H6V1"/>
<dbReference type="EMBL" id="KI913115">
    <property type="protein sequence ID" value="ETV87755.1"/>
    <property type="molecule type" value="Genomic_DNA"/>
</dbReference>